<proteinExistence type="predicted"/>
<evidence type="ECO:0000313" key="3">
    <source>
        <dbReference type="Proteomes" id="UP000016800"/>
    </source>
</evidence>
<evidence type="ECO:0000256" key="1">
    <source>
        <dbReference type="SAM" id="MobiDB-lite"/>
    </source>
</evidence>
<sequence>MSTINFSPCSHSEHLSKDIEYRRLFSEPLTKPGGTLSYEGYLRAIQLYGREDLLVNSHKVHRYDRWVKSNPELHRTYQQQAIRDGYNPTGGSSNAFTGVYYPNPPLGGPSLNRVNSPHTPHRQTTQNEITEEMVGRRTPRNSSGQFAPAEGVFADYRGNVEAKAGESSRNAIGAAENALVLAEVVKNFLDKGVTPELRQKATSILTTMGGTQGLTTGLNIIIGEQSPELAPSSIDSVLRTAHAGRSGSGSGSARGTPRFNDTPIPLNLTGSLSARKRKSIEVVDIESDEDLAQFEEPAGQTRDGIPTLPRPFPAGPLIISDSIASGNGRKAIYSLVVADELMVFLDKNVAQTFGGLLCTLRKRLSESLPLSAAARMAGIDKSLVMSFDMPLCIPNPGSTALSAYISVVSEMDVFHQDTEMRSLARETVLSMRKQDYRPTAGLPVRFLRETTQAESWVPMEVMADKLTYLGEARKPLDTVNTWRRPQVISASNVRSLPWDNYDQIGETPAEDN</sequence>
<dbReference type="GeneID" id="35395368"/>
<dbReference type="Proteomes" id="UP000016800">
    <property type="component" value="Chromosome I"/>
</dbReference>
<accession>S0DHV7</accession>
<keyword evidence="3" id="KW-1185">Reference proteome</keyword>
<evidence type="ECO:0000313" key="2">
    <source>
        <dbReference type="EMBL" id="CCT61640.1"/>
    </source>
</evidence>
<dbReference type="EMBL" id="HF679023">
    <property type="protein sequence ID" value="CCT61640.1"/>
    <property type="molecule type" value="Genomic_DNA"/>
</dbReference>
<dbReference type="AlphaFoldDB" id="S0DHV7"/>
<gene>
    <name evidence="2" type="ORF">FFUJ_01885</name>
</gene>
<dbReference type="RefSeq" id="XP_023423721.1">
    <property type="nucleotide sequence ID" value="XM_023573751.1"/>
</dbReference>
<dbReference type="VEuPathDB" id="FungiDB:FFUJ_01885"/>
<feature type="region of interest" description="Disordered" evidence="1">
    <location>
        <begin position="242"/>
        <end position="266"/>
    </location>
</feature>
<dbReference type="HOGENOM" id="CLU_532142_0_0_1"/>
<organism evidence="2 3">
    <name type="scientific">Gibberella fujikuroi (strain CBS 195.34 / IMI 58289 / NRRL A-6831)</name>
    <name type="common">Bakanae and foot rot disease fungus</name>
    <name type="synonym">Fusarium fujikuroi</name>
    <dbReference type="NCBI Taxonomy" id="1279085"/>
    <lineage>
        <taxon>Eukaryota</taxon>
        <taxon>Fungi</taxon>
        <taxon>Dikarya</taxon>
        <taxon>Ascomycota</taxon>
        <taxon>Pezizomycotina</taxon>
        <taxon>Sordariomycetes</taxon>
        <taxon>Hypocreomycetidae</taxon>
        <taxon>Hypocreales</taxon>
        <taxon>Nectriaceae</taxon>
        <taxon>Fusarium</taxon>
        <taxon>Fusarium fujikuroi species complex</taxon>
    </lineage>
</organism>
<name>S0DHV7_GIBF5</name>
<reference evidence="3" key="1">
    <citation type="journal article" date="2013" name="PLoS Pathog.">
        <title>Deciphering the cryptic genome: genome-wide analyses of the rice pathogen Fusarium fujikuroi reveal complex regulation of secondary metabolism and novel metabolites.</title>
        <authorList>
            <person name="Wiemann P."/>
            <person name="Sieber C.M."/>
            <person name="von Bargen K.W."/>
            <person name="Studt L."/>
            <person name="Niehaus E.M."/>
            <person name="Espino J.J."/>
            <person name="Huss K."/>
            <person name="Michielse C.B."/>
            <person name="Albermann S."/>
            <person name="Wagner D."/>
            <person name="Bergner S.V."/>
            <person name="Connolly L.R."/>
            <person name="Fischer A."/>
            <person name="Reuter G."/>
            <person name="Kleigrewe K."/>
            <person name="Bald T."/>
            <person name="Wingfield B.D."/>
            <person name="Ophir R."/>
            <person name="Freeman S."/>
            <person name="Hippler M."/>
            <person name="Smith K.M."/>
            <person name="Brown D.W."/>
            <person name="Proctor R.H."/>
            <person name="Munsterkotter M."/>
            <person name="Freitag M."/>
            <person name="Humpf H.U."/>
            <person name="Guldener U."/>
            <person name="Tudzynski B."/>
        </authorList>
    </citation>
    <scope>NUCLEOTIDE SEQUENCE [LARGE SCALE GENOMIC DNA]</scope>
    <source>
        <strain evidence="3">CBS 195.34 / IMI 58289 / NRRL A-6831</strain>
    </source>
</reference>
<protein>
    <submittedName>
        <fullName evidence="2">Uncharacterized protein</fullName>
    </submittedName>
</protein>